<dbReference type="InterPro" id="IPR000014">
    <property type="entry name" value="PAS"/>
</dbReference>
<comment type="caution">
    <text evidence="3">The sequence shown here is derived from an EMBL/GenBank/DDBJ whole genome shotgun (WGS) entry which is preliminary data.</text>
</comment>
<protein>
    <submittedName>
        <fullName evidence="3">PAS domain-containing protein</fullName>
    </submittedName>
</protein>
<gene>
    <name evidence="3" type="ORF">FOE67_21830</name>
</gene>
<dbReference type="InterPro" id="IPR035965">
    <property type="entry name" value="PAS-like_dom_sf"/>
</dbReference>
<dbReference type="EMBL" id="VKHS01000741">
    <property type="protein sequence ID" value="MBB0232062.1"/>
    <property type="molecule type" value="Genomic_DNA"/>
</dbReference>
<proteinExistence type="predicted"/>
<dbReference type="PROSITE" id="PS50112">
    <property type="entry name" value="PAS"/>
    <property type="match status" value="1"/>
</dbReference>
<evidence type="ECO:0000313" key="3">
    <source>
        <dbReference type="EMBL" id="MBB0232062.1"/>
    </source>
</evidence>
<name>A0A7W3T6W9_9ACTN</name>
<dbReference type="Proteomes" id="UP000530234">
    <property type="component" value="Unassembled WGS sequence"/>
</dbReference>
<organism evidence="3 4">
    <name type="scientific">Streptomyces calidiresistens</name>
    <dbReference type="NCBI Taxonomy" id="1485586"/>
    <lineage>
        <taxon>Bacteria</taxon>
        <taxon>Bacillati</taxon>
        <taxon>Actinomycetota</taxon>
        <taxon>Actinomycetes</taxon>
        <taxon>Kitasatosporales</taxon>
        <taxon>Streptomycetaceae</taxon>
        <taxon>Streptomyces</taxon>
    </lineage>
</organism>
<sequence length="106" mass="10839">MVDQPTPPNAASTAGADPDPAPPGLLPPAVVVADHRGRITHWNTGAHHLFGRTGEEARGRAVADILPVSGVFDVVGDGEDDGAAYAGLYSGAVDGPPRPPVSYKHL</sequence>
<dbReference type="NCBIfam" id="TIGR00229">
    <property type="entry name" value="sensory_box"/>
    <property type="match status" value="1"/>
</dbReference>
<feature type="region of interest" description="Disordered" evidence="1">
    <location>
        <begin position="1"/>
        <end position="28"/>
    </location>
</feature>
<evidence type="ECO:0000256" key="1">
    <source>
        <dbReference type="SAM" id="MobiDB-lite"/>
    </source>
</evidence>
<dbReference type="SMART" id="SM00091">
    <property type="entry name" value="PAS"/>
    <property type="match status" value="1"/>
</dbReference>
<feature type="domain" description="PAS" evidence="2">
    <location>
        <begin position="26"/>
        <end position="66"/>
    </location>
</feature>
<dbReference type="SUPFAM" id="SSF55785">
    <property type="entry name" value="PYP-like sensor domain (PAS domain)"/>
    <property type="match status" value="1"/>
</dbReference>
<feature type="non-terminal residue" evidence="3">
    <location>
        <position position="106"/>
    </location>
</feature>
<dbReference type="AlphaFoldDB" id="A0A7W3T6W9"/>
<evidence type="ECO:0000259" key="2">
    <source>
        <dbReference type="PROSITE" id="PS50112"/>
    </source>
</evidence>
<dbReference type="RefSeq" id="WP_182666613.1">
    <property type="nucleotide sequence ID" value="NZ_VKHS01000741.1"/>
</dbReference>
<dbReference type="Gene3D" id="3.30.450.20">
    <property type="entry name" value="PAS domain"/>
    <property type="match status" value="1"/>
</dbReference>
<accession>A0A7W3T6W9</accession>
<keyword evidence="4" id="KW-1185">Reference proteome</keyword>
<dbReference type="Pfam" id="PF08448">
    <property type="entry name" value="PAS_4"/>
    <property type="match status" value="1"/>
</dbReference>
<dbReference type="CDD" id="cd00130">
    <property type="entry name" value="PAS"/>
    <property type="match status" value="1"/>
</dbReference>
<reference evidence="4" key="1">
    <citation type="submission" date="2019-10" db="EMBL/GenBank/DDBJ databases">
        <title>Streptomyces sp. nov., a novel actinobacterium isolated from alkaline environment.</title>
        <authorList>
            <person name="Golinska P."/>
        </authorList>
    </citation>
    <scope>NUCLEOTIDE SEQUENCE [LARGE SCALE GENOMIC DNA]</scope>
    <source>
        <strain evidence="4">DSM 42108</strain>
    </source>
</reference>
<evidence type="ECO:0000313" key="4">
    <source>
        <dbReference type="Proteomes" id="UP000530234"/>
    </source>
</evidence>
<dbReference type="InterPro" id="IPR013656">
    <property type="entry name" value="PAS_4"/>
</dbReference>